<dbReference type="InParanoid" id="E3NKS2"/>
<dbReference type="AlphaFoldDB" id="E3NKS2"/>
<accession>E3NKS2</accession>
<gene>
    <name evidence="1" type="ORF">CRE_11524</name>
</gene>
<reference evidence="1" key="1">
    <citation type="submission" date="2007-07" db="EMBL/GenBank/DDBJ databases">
        <title>PCAP assembly of the Caenorhabditis remanei genome.</title>
        <authorList>
            <consortium name="The Caenorhabditis remanei Sequencing Consortium"/>
            <person name="Wilson R.K."/>
        </authorList>
    </citation>
    <scope>NUCLEOTIDE SEQUENCE [LARGE SCALE GENOMIC DNA]</scope>
    <source>
        <strain evidence="1">PB4641</strain>
    </source>
</reference>
<protein>
    <submittedName>
        <fullName evidence="1">Uncharacterized protein</fullName>
    </submittedName>
</protein>
<organism evidence="2">
    <name type="scientific">Caenorhabditis remanei</name>
    <name type="common">Caenorhabditis vulgaris</name>
    <dbReference type="NCBI Taxonomy" id="31234"/>
    <lineage>
        <taxon>Eukaryota</taxon>
        <taxon>Metazoa</taxon>
        <taxon>Ecdysozoa</taxon>
        <taxon>Nematoda</taxon>
        <taxon>Chromadorea</taxon>
        <taxon>Rhabditida</taxon>
        <taxon>Rhabditina</taxon>
        <taxon>Rhabditomorpha</taxon>
        <taxon>Rhabditoidea</taxon>
        <taxon>Rhabditidae</taxon>
        <taxon>Peloderinae</taxon>
        <taxon>Caenorhabditis</taxon>
    </lineage>
</organism>
<keyword evidence="2" id="KW-1185">Reference proteome</keyword>
<sequence length="52" mass="5676">MIVLHFVVDNDVPSTSILCTCVLINTWSLKSACPSKIIGPQVKYEIIVLSVS</sequence>
<evidence type="ECO:0000313" key="1">
    <source>
        <dbReference type="EMBL" id="EFP02701.1"/>
    </source>
</evidence>
<dbReference type="EMBL" id="DS268825">
    <property type="protein sequence ID" value="EFP02701.1"/>
    <property type="molecule type" value="Genomic_DNA"/>
</dbReference>
<evidence type="ECO:0000313" key="2">
    <source>
        <dbReference type="Proteomes" id="UP000008281"/>
    </source>
</evidence>
<proteinExistence type="predicted"/>
<dbReference type="HOGENOM" id="CLU_3089271_0_0_1"/>
<dbReference type="Proteomes" id="UP000008281">
    <property type="component" value="Unassembled WGS sequence"/>
</dbReference>
<name>E3NKS2_CAERE</name>